<organism evidence="2">
    <name type="scientific">Hexamita inflata</name>
    <dbReference type="NCBI Taxonomy" id="28002"/>
    <lineage>
        <taxon>Eukaryota</taxon>
        <taxon>Metamonada</taxon>
        <taxon>Diplomonadida</taxon>
        <taxon>Hexamitidae</taxon>
        <taxon>Hexamitinae</taxon>
        <taxon>Hexamita</taxon>
    </lineage>
</organism>
<dbReference type="EMBL" id="CATOUU010001149">
    <property type="protein sequence ID" value="CAI9974473.1"/>
    <property type="molecule type" value="Genomic_DNA"/>
</dbReference>
<reference evidence="2" key="1">
    <citation type="submission" date="2023-06" db="EMBL/GenBank/DDBJ databases">
        <authorList>
            <person name="Kurt Z."/>
        </authorList>
    </citation>
    <scope>NUCLEOTIDE SEQUENCE</scope>
</reference>
<feature type="coiled-coil region" evidence="1">
    <location>
        <begin position="218"/>
        <end position="252"/>
    </location>
</feature>
<gene>
    <name evidence="3" type="ORF">HINF_LOCUS59341</name>
    <name evidence="2" type="ORF">HINF_LOCUS62118</name>
</gene>
<keyword evidence="4" id="KW-1185">Reference proteome</keyword>
<dbReference type="AlphaFoldDB" id="A0AA86VRH0"/>
<evidence type="ECO:0000313" key="3">
    <source>
        <dbReference type="EMBL" id="CAL6079350.1"/>
    </source>
</evidence>
<feature type="coiled-coil region" evidence="1">
    <location>
        <begin position="147"/>
        <end position="174"/>
    </location>
</feature>
<dbReference type="EMBL" id="CAXDID020000340">
    <property type="protein sequence ID" value="CAL6079350.1"/>
    <property type="molecule type" value="Genomic_DNA"/>
</dbReference>
<accession>A0AA86VRH0</accession>
<keyword evidence="1" id="KW-0175">Coiled coil</keyword>
<proteinExistence type="predicted"/>
<name>A0AA86VRH0_9EUKA</name>
<dbReference type="Proteomes" id="UP001642409">
    <property type="component" value="Unassembled WGS sequence"/>
</dbReference>
<comment type="caution">
    <text evidence="2">The sequence shown here is derived from an EMBL/GenBank/DDBJ whole genome shotgun (WGS) entry which is preliminary data.</text>
</comment>
<protein>
    <submittedName>
        <fullName evidence="2">Uncharacterized protein</fullName>
    </submittedName>
</protein>
<reference evidence="3 4" key="2">
    <citation type="submission" date="2024-07" db="EMBL/GenBank/DDBJ databases">
        <authorList>
            <person name="Akdeniz Z."/>
        </authorList>
    </citation>
    <scope>NUCLEOTIDE SEQUENCE [LARGE SCALE GENOMIC DNA]</scope>
</reference>
<evidence type="ECO:0000313" key="2">
    <source>
        <dbReference type="EMBL" id="CAI9974473.1"/>
    </source>
</evidence>
<evidence type="ECO:0000256" key="1">
    <source>
        <dbReference type="SAM" id="Coils"/>
    </source>
</evidence>
<sequence length="420" mass="48832">MSDSDSIHNSTNGVELRDSDLAYKNPSIINNLQKQPSAKPFQKLAPLEPELSDPISDMDIYQLREYARSRNTKIQQLSAEIRDTAYKSELMTELKRVQQQLHTAQTDFTAYKKHQEQTLSEFHSKLSQITPLNCSEDNVLQTVPQIFQNKNSRILVLENELRKKNEELSSIQKQFQTEVQKLSIEQQNDYSAKDETIKQLREQMEKDAALVSQATVLHQQFELESQRINQKYAELEQICIQQQDMIQILELENLVATNMAGTTPMDAVEDALTQSIQWIRADKKAIQYTRKFLTYKQQKDKILEETEPKKTEPKENKENNKEKTFTLKKKNAHVQFAQLPVKPDPEILSKVNEAKEKMKDAAVDLPLEWRRCAGQKDTENAWCWHLEDKKLNLLILRGKLMVKFGAGMVDLMEYLARYIE</sequence>
<evidence type="ECO:0000313" key="4">
    <source>
        <dbReference type="Proteomes" id="UP001642409"/>
    </source>
</evidence>